<gene>
    <name evidence="1" type="primary">AVEN_158128_1</name>
    <name evidence="1" type="ORF">CEXT_202131</name>
</gene>
<protein>
    <submittedName>
        <fullName evidence="1">Uncharacterized protein</fullName>
    </submittedName>
</protein>
<evidence type="ECO:0000313" key="2">
    <source>
        <dbReference type="Proteomes" id="UP001054945"/>
    </source>
</evidence>
<dbReference type="Proteomes" id="UP001054945">
    <property type="component" value="Unassembled WGS sequence"/>
</dbReference>
<dbReference type="EMBL" id="BPLR01010550">
    <property type="protein sequence ID" value="GIY40058.1"/>
    <property type="molecule type" value="Genomic_DNA"/>
</dbReference>
<reference evidence="1 2" key="1">
    <citation type="submission" date="2021-06" db="EMBL/GenBank/DDBJ databases">
        <title>Caerostris extrusa draft genome.</title>
        <authorList>
            <person name="Kono N."/>
            <person name="Arakawa K."/>
        </authorList>
    </citation>
    <scope>NUCLEOTIDE SEQUENCE [LARGE SCALE GENOMIC DNA]</scope>
</reference>
<dbReference type="InterPro" id="IPR010281">
    <property type="entry name" value="DUF885"/>
</dbReference>
<dbReference type="Pfam" id="PF05960">
    <property type="entry name" value="DUF885"/>
    <property type="match status" value="1"/>
</dbReference>
<name>A0AAV4T039_CAEEX</name>
<dbReference type="PANTHER" id="PTHR33361">
    <property type="entry name" value="GLR0591 PROTEIN"/>
    <property type="match status" value="1"/>
</dbReference>
<dbReference type="AlphaFoldDB" id="A0AAV4T039"/>
<accession>A0AAV4T039</accession>
<dbReference type="PANTHER" id="PTHR33361:SF2">
    <property type="entry name" value="DUF885 DOMAIN-CONTAINING PROTEIN"/>
    <property type="match status" value="1"/>
</dbReference>
<comment type="caution">
    <text evidence="1">The sequence shown here is derived from an EMBL/GenBank/DDBJ whole genome shotgun (WGS) entry which is preliminary data.</text>
</comment>
<keyword evidence="2" id="KW-1185">Reference proteome</keyword>
<proteinExistence type="predicted"/>
<organism evidence="1 2">
    <name type="scientific">Caerostris extrusa</name>
    <name type="common">Bark spider</name>
    <name type="synonym">Caerostris bankana</name>
    <dbReference type="NCBI Taxonomy" id="172846"/>
    <lineage>
        <taxon>Eukaryota</taxon>
        <taxon>Metazoa</taxon>
        <taxon>Ecdysozoa</taxon>
        <taxon>Arthropoda</taxon>
        <taxon>Chelicerata</taxon>
        <taxon>Arachnida</taxon>
        <taxon>Araneae</taxon>
        <taxon>Araneomorphae</taxon>
        <taxon>Entelegynae</taxon>
        <taxon>Araneoidea</taxon>
        <taxon>Araneidae</taxon>
        <taxon>Caerostris</taxon>
    </lineage>
</organism>
<sequence length="174" mass="20558">MHYDVATENVRIKHYNADCFELAGLLLTEFSTESRRYFTSDRRYWPLTGHVWNTFVYDCCFRFSRFGHLSYEIFRACRMVVDTGIRAWACSYKYGELKIKAVRKRVEEAMGEAFDIKEFYDIVLCSNGPIMLVEKQVDHYIESSKVRNLPPEEIMLLGTIFWLALPFELKATFL</sequence>
<evidence type="ECO:0000313" key="1">
    <source>
        <dbReference type="EMBL" id="GIY40058.1"/>
    </source>
</evidence>